<sequence length="1863" mass="190135">VTEHAGNDHTVKEPTKESDVEDSLVVEGAHAPGSEEHVVVDPVAKDTVPKTAAEIATTIDAPAATIEEAPVDIPSAAEPEPLQAPEEAAIAAVKEPVGEASADNAPSAEDALALVSDKLVSAEPADKDVVPEPAAEIATTIDDAPAATTEEVPVDTLSAGEPESSQTPEEAVIAVTEEPAARELASNEPAVEISADNTLSTDNALSAEDTFAPTSGDAASATDTVTSADVTDEPITTAEAASVSTPATEDNIKKVADSAEEPLTFAAEEQGVEPAAEKQADGSEVIENDVVADQSVDTVTEVPAFTQAAVKEHEVPTPAVAKSGAEESFASTFDPICEKAEESTLPADIEVLPVSDTAKSLSVESTTKDLATPETLENANSSALAPPADDAVVAAVELAMGKSSVDDITIPDAVPQGVAIATVPVIIPNESETTDKQQPANIPDRTDGGVTQDVPATVDRLLIEDPTAEGVLDLDPQLSEKVSIEEAAIDSKDIAEPDFKATDSEDAADVADSVSAPEDPLVITESSALVSAVDKADLKEQNVEEPIAVERSVYVPLAAEDSVAEEPVDVSIAGKHAAEESINVEGGVAAEKTPAETALNEPIASELESASEVTHATASEEHAVKEPAVKDTSSVKADVVPSAAELAVSGEGVALNKPVNADSSVEQPKAAESVVKEPRSVEEADCRVEAENENAAATEPVASAPTEAEAEVFESDVTTPAEPTAAIAEASVTEPITESPISRAPALAVPAIFEHAATEPVDQKAENIGERSIGAEAVSSDVAPAGEAIAEETPAAAVEEAMPVETLQEPKAVSDSALVDAPTAEPIATETVADGPTAISEANDEQSSLNDTATKEQTAEEAPVIDRVVETASIAEPTAAEPAVAEQATEQPLADELASEKLAETNEEKAADIAPEEQVVAEEPVAAEPAENIAALKQASAEKPVTAELAEHTDAAEPLAEEIVETKPTNAVDVDEAVQKAADPAPALIAEGHVEPDETETDNAPVFVSDEGVNEQLAANSDDSESFIIVEDADKPSSPPELANIDPVVTESKSVKDVHGITEQTTETGKVDTDKFITESHVSEACKDSEKPVGNESVVSAADATTMAAEDVPATMIEPATEKLSPQVVASESDTSVTESIAAAMADDISETSRKGLVTEEAFADCSVEPTAAKPAEALEEPVLSSPQEYMDSEPVTAVEVPAEFVTDGSVPVVEQKGVDDSNVKKPSAAIEGEFASPIAEDFAAEEEPSMKTPSTEQVGVEDAPFIPVLEAPITAADALALNAAEDSSSSLEESSVIASEIKSMADAPIEGAIAVGTEPIIKEAVVDTSAITEEPAAASPATEEVSAVIDESIVSEESADRDVVADASAAETSAEESMKTPAVDLAVEEEPASAPVSEEHADIPVTEKNTVSDAAAEEPSEAPAEEQAVLEPAEKSVIAPTAEEKIALDTIEEVSDSVPVVEEQATNVPAPEEPITTVTDEADVPESASEESLATAAIQPDEETITAESAVEAPSASVPVSVPVSAVEEAVVSPDAANAQERAIGAAGGVDATPTLNANEHVAVGEDVGAAVLEGLPVLNADEEPTVDVSAVDNLKASTPTMEKSAVPVPVSEEQIIDAPAFIANETTNEQTEELPTVASTEQLASDEPVAVVPNAPISAAEDSAVSLEATEQQDTSADALNGADAADSVPEGLAIYASTTSNPVTSEENVSSVAAMEEPSASAFGAAVVESTAGADDIEGNIAVEASAGSATTEPAKESTEEPISSVDKQDVAEAVATGVPAVAQEGQVTAETAVEDRNTSESTAAEPDSVEKPTSVAKSTADDALVVSINENTAVPISAVDEEQAASAPIVEESVADEPV</sequence>
<feature type="non-terminal residue" evidence="2">
    <location>
        <position position="1863"/>
    </location>
</feature>
<feature type="compositionally biased region" description="Basic and acidic residues" evidence="1">
    <location>
        <begin position="618"/>
        <end position="629"/>
    </location>
</feature>
<protein>
    <submittedName>
        <fullName evidence="2">Uncharacterized protein</fullName>
    </submittedName>
</protein>
<dbReference type="EMBL" id="JANBTW010000211">
    <property type="protein sequence ID" value="KAJ2668277.1"/>
    <property type="molecule type" value="Genomic_DNA"/>
</dbReference>
<feature type="compositionally biased region" description="Polar residues" evidence="1">
    <location>
        <begin position="195"/>
        <end position="204"/>
    </location>
</feature>
<feature type="region of interest" description="Disordered" evidence="1">
    <location>
        <begin position="1212"/>
        <end position="1237"/>
    </location>
</feature>
<reference evidence="2" key="1">
    <citation type="submission" date="2022-07" db="EMBL/GenBank/DDBJ databases">
        <title>Phylogenomic reconstructions and comparative analyses of Kickxellomycotina fungi.</title>
        <authorList>
            <person name="Reynolds N.K."/>
            <person name="Stajich J.E."/>
            <person name="Barry K."/>
            <person name="Grigoriev I.V."/>
            <person name="Crous P."/>
            <person name="Smith M.E."/>
        </authorList>
    </citation>
    <scope>NUCLEOTIDE SEQUENCE</scope>
    <source>
        <strain evidence="2">NRRL 3115</strain>
    </source>
</reference>
<feature type="compositionally biased region" description="Acidic residues" evidence="1">
    <location>
        <begin position="1416"/>
        <end position="1425"/>
    </location>
</feature>
<comment type="caution">
    <text evidence="2">The sequence shown here is derived from an EMBL/GenBank/DDBJ whole genome shotgun (WGS) entry which is preliminary data.</text>
</comment>
<feature type="compositionally biased region" description="Low complexity" evidence="1">
    <location>
        <begin position="875"/>
        <end position="892"/>
    </location>
</feature>
<feature type="region of interest" description="Disordered" evidence="1">
    <location>
        <begin position="361"/>
        <end position="384"/>
    </location>
</feature>
<feature type="region of interest" description="Disordered" evidence="1">
    <location>
        <begin position="430"/>
        <end position="452"/>
    </location>
</feature>
<accession>A0A9W8G244</accession>
<feature type="compositionally biased region" description="Low complexity" evidence="1">
    <location>
        <begin position="217"/>
        <end position="229"/>
    </location>
</feature>
<feature type="region of interest" description="Disordered" evidence="1">
    <location>
        <begin position="608"/>
        <end position="636"/>
    </location>
</feature>
<feature type="compositionally biased region" description="Low complexity" evidence="1">
    <location>
        <begin position="137"/>
        <end position="150"/>
    </location>
</feature>
<dbReference type="Proteomes" id="UP001151518">
    <property type="component" value="Unassembled WGS sequence"/>
</dbReference>
<feature type="region of interest" description="Disordered" evidence="1">
    <location>
        <begin position="1747"/>
        <end position="1770"/>
    </location>
</feature>
<feature type="region of interest" description="Disordered" evidence="1">
    <location>
        <begin position="1785"/>
        <end position="1825"/>
    </location>
</feature>
<feature type="region of interest" description="Disordered" evidence="1">
    <location>
        <begin position="137"/>
        <end position="288"/>
    </location>
</feature>
<feature type="compositionally biased region" description="Basic and acidic residues" evidence="1">
    <location>
        <begin position="898"/>
        <end position="911"/>
    </location>
</feature>
<feature type="compositionally biased region" description="Low complexity" evidence="1">
    <location>
        <begin position="1334"/>
        <end position="1349"/>
    </location>
</feature>
<feature type="compositionally biased region" description="Basic and acidic residues" evidence="1">
    <location>
        <begin position="674"/>
        <end position="690"/>
    </location>
</feature>
<feature type="compositionally biased region" description="Basic and acidic residues" evidence="1">
    <location>
        <begin position="489"/>
        <end position="503"/>
    </location>
</feature>
<proteinExistence type="predicted"/>
<feature type="region of interest" description="Disordered" evidence="1">
    <location>
        <begin position="1458"/>
        <end position="1492"/>
    </location>
</feature>
<evidence type="ECO:0000256" key="1">
    <source>
        <dbReference type="SAM" id="MobiDB-lite"/>
    </source>
</evidence>
<feature type="region of interest" description="Disordered" evidence="1">
    <location>
        <begin position="489"/>
        <end position="519"/>
    </location>
</feature>
<feature type="region of interest" description="Disordered" evidence="1">
    <location>
        <begin position="1334"/>
        <end position="1437"/>
    </location>
</feature>
<name>A0A9W8G244_9FUNG</name>
<feature type="region of interest" description="Disordered" evidence="1">
    <location>
        <begin position="1837"/>
        <end position="1863"/>
    </location>
</feature>
<feature type="region of interest" description="Disordered" evidence="1">
    <location>
        <begin position="1"/>
        <end position="38"/>
    </location>
</feature>
<organism evidence="2 3">
    <name type="scientific">Coemansia spiralis</name>
    <dbReference type="NCBI Taxonomy" id="417178"/>
    <lineage>
        <taxon>Eukaryota</taxon>
        <taxon>Fungi</taxon>
        <taxon>Fungi incertae sedis</taxon>
        <taxon>Zoopagomycota</taxon>
        <taxon>Kickxellomycotina</taxon>
        <taxon>Kickxellomycetes</taxon>
        <taxon>Kickxellales</taxon>
        <taxon>Kickxellaceae</taxon>
        <taxon>Coemansia</taxon>
    </lineage>
</organism>
<evidence type="ECO:0000313" key="3">
    <source>
        <dbReference type="Proteomes" id="UP001151518"/>
    </source>
</evidence>
<feature type="region of interest" description="Disordered" evidence="1">
    <location>
        <begin position="824"/>
        <end position="918"/>
    </location>
</feature>
<feature type="compositionally biased region" description="Low complexity" evidence="1">
    <location>
        <begin position="510"/>
        <end position="519"/>
    </location>
</feature>
<feature type="non-terminal residue" evidence="2">
    <location>
        <position position="1"/>
    </location>
</feature>
<evidence type="ECO:0000313" key="2">
    <source>
        <dbReference type="EMBL" id="KAJ2668277.1"/>
    </source>
</evidence>
<feature type="compositionally biased region" description="Basic and acidic residues" evidence="1">
    <location>
        <begin position="1"/>
        <end position="18"/>
    </location>
</feature>
<feature type="region of interest" description="Disordered" evidence="1">
    <location>
        <begin position="656"/>
        <end position="721"/>
    </location>
</feature>
<gene>
    <name evidence="2" type="ORF">GGI25_006464</name>
</gene>